<keyword evidence="2" id="KW-0812">Transmembrane</keyword>
<dbReference type="PANTHER" id="PTHR37857:SF1">
    <property type="entry name" value="TRANSMEMBRANE PROTEIN 273"/>
    <property type="match status" value="1"/>
</dbReference>
<dbReference type="RefSeq" id="XP_014644520.1">
    <property type="nucleotide sequence ID" value="XM_014789034.1"/>
</dbReference>
<dbReference type="InterPro" id="IPR029395">
    <property type="entry name" value="DUF4514"/>
</dbReference>
<evidence type="ECO:0008006" key="5">
    <source>
        <dbReference type="Google" id="ProtNLM"/>
    </source>
</evidence>
<proteinExistence type="predicted"/>
<evidence type="ECO:0000256" key="2">
    <source>
        <dbReference type="SAM" id="Phobius"/>
    </source>
</evidence>
<evidence type="ECO:0000313" key="4">
    <source>
        <dbReference type="RefSeq" id="XP_014644520.1"/>
    </source>
</evidence>
<dbReference type="Proteomes" id="UP000694910">
    <property type="component" value="Unplaced"/>
</dbReference>
<protein>
    <recommendedName>
        <fullName evidence="5">Transmembrane protein 273</fullName>
    </recommendedName>
</protein>
<reference evidence="4" key="1">
    <citation type="submission" date="2025-08" db="UniProtKB">
        <authorList>
            <consortium name="RefSeq"/>
        </authorList>
    </citation>
    <scope>IDENTIFICATION</scope>
</reference>
<accession>A0ABM1CY89</accession>
<keyword evidence="2" id="KW-0472">Membrane</keyword>
<feature type="region of interest" description="Disordered" evidence="1">
    <location>
        <begin position="63"/>
        <end position="93"/>
    </location>
</feature>
<evidence type="ECO:0000313" key="3">
    <source>
        <dbReference type="Proteomes" id="UP000694910"/>
    </source>
</evidence>
<evidence type="ECO:0000256" key="1">
    <source>
        <dbReference type="SAM" id="MobiDB-lite"/>
    </source>
</evidence>
<gene>
    <name evidence="4" type="primary">LOC101405171</name>
</gene>
<keyword evidence="2" id="KW-1133">Transmembrane helix</keyword>
<name>A0ABM1CY89_CERSS</name>
<feature type="non-terminal residue" evidence="4">
    <location>
        <position position="1"/>
    </location>
</feature>
<dbReference type="Pfam" id="PF14986">
    <property type="entry name" value="DUF4514"/>
    <property type="match status" value="1"/>
</dbReference>
<feature type="transmembrane region" description="Helical" evidence="2">
    <location>
        <begin position="29"/>
        <end position="49"/>
    </location>
</feature>
<keyword evidence="3" id="KW-1185">Reference proteome</keyword>
<organism evidence="3 4">
    <name type="scientific">Ceratotherium simum simum</name>
    <name type="common">Southern white rhinoceros</name>
    <dbReference type="NCBI Taxonomy" id="73337"/>
    <lineage>
        <taxon>Eukaryota</taxon>
        <taxon>Metazoa</taxon>
        <taxon>Chordata</taxon>
        <taxon>Craniata</taxon>
        <taxon>Vertebrata</taxon>
        <taxon>Euteleostomi</taxon>
        <taxon>Mammalia</taxon>
        <taxon>Eutheria</taxon>
        <taxon>Laurasiatheria</taxon>
        <taxon>Perissodactyla</taxon>
        <taxon>Rhinocerotidae</taxon>
        <taxon>Ceratotherium</taxon>
    </lineage>
</organism>
<dbReference type="PANTHER" id="PTHR37857">
    <property type="entry name" value="TRANSMEMBRANE PROTEIN 273"/>
    <property type="match status" value="1"/>
</dbReference>
<dbReference type="GeneID" id="101405171"/>
<sequence length="93" mass="9974">PRSGFSFSADVGGARVLATGKSTGAETEIKYAIIGMALGIAISVGFLALKICMIKKHMFDNESTDLRNVNPDPSDTTALKKRAPRLNLSFSER</sequence>